<dbReference type="EMBL" id="JACHOO010000005">
    <property type="protein sequence ID" value="MBB5753741.1"/>
    <property type="molecule type" value="Genomic_DNA"/>
</dbReference>
<name>A0A7W9L2Q7_9HYPH</name>
<organism evidence="1 2">
    <name type="scientific">Prosthecomicrobium pneumaticum</name>
    <dbReference type="NCBI Taxonomy" id="81895"/>
    <lineage>
        <taxon>Bacteria</taxon>
        <taxon>Pseudomonadati</taxon>
        <taxon>Pseudomonadota</taxon>
        <taxon>Alphaproteobacteria</taxon>
        <taxon>Hyphomicrobiales</taxon>
        <taxon>Kaistiaceae</taxon>
        <taxon>Prosthecomicrobium</taxon>
    </lineage>
</organism>
<dbReference type="AlphaFoldDB" id="A0A7W9L2Q7"/>
<reference evidence="1 2" key="1">
    <citation type="submission" date="2020-08" db="EMBL/GenBank/DDBJ databases">
        <title>Genomic Encyclopedia of Type Strains, Phase IV (KMG-IV): sequencing the most valuable type-strain genomes for metagenomic binning, comparative biology and taxonomic classification.</title>
        <authorList>
            <person name="Goeker M."/>
        </authorList>
    </citation>
    <scope>NUCLEOTIDE SEQUENCE [LARGE SCALE GENOMIC DNA]</scope>
    <source>
        <strain evidence="1 2">DSM 16268</strain>
    </source>
</reference>
<evidence type="ECO:0008006" key="3">
    <source>
        <dbReference type="Google" id="ProtNLM"/>
    </source>
</evidence>
<proteinExistence type="predicted"/>
<sequence>MGTTPSTAPGTTDEYRGLGWEFGSLTVQRHAAMLAPVTFVLADGRQAAPMQIAPWAYEPGAERIAAVERKLRGDWPCLPFGYAAAPEGFPAEWAALMQPAEAHDLPHGYASNHGWTWQEAPAGSLALAIDIPDPDPIRRMERTVTPDPSAPAVDITLTVHARRPCRLPLGLHPTFRLPARPGGARIEPGAFDHGLTYLRSVDDATPVFAANQRFTDLSAVPGIDGGTVDAAAVPLAAPTEELLQLNGIDGSVALAYPDEGFRVRLSWQKEHLPSLLLWMSNRGRKFHPWNGRHVALGIEPICSPFGLGPAVAAADNPIARSGTPTAIAFDPDTPFVTRYRIAAEPL</sequence>
<accession>A0A7W9L2Q7</accession>
<dbReference type="Proteomes" id="UP000523821">
    <property type="component" value="Unassembled WGS sequence"/>
</dbReference>
<dbReference type="InterPro" id="IPR014718">
    <property type="entry name" value="GH-type_carb-bd"/>
</dbReference>
<keyword evidence="2" id="KW-1185">Reference proteome</keyword>
<comment type="caution">
    <text evidence="1">The sequence shown here is derived from an EMBL/GenBank/DDBJ whole genome shotgun (WGS) entry which is preliminary data.</text>
</comment>
<protein>
    <recommendedName>
        <fullName evidence="3">Aldose epimerase</fullName>
    </recommendedName>
</protein>
<dbReference type="GO" id="GO:0005975">
    <property type="term" value="P:carbohydrate metabolic process"/>
    <property type="evidence" value="ECO:0007669"/>
    <property type="project" value="InterPro"/>
</dbReference>
<dbReference type="RefSeq" id="WP_183856844.1">
    <property type="nucleotide sequence ID" value="NZ_JACHOO010000005.1"/>
</dbReference>
<gene>
    <name evidence="1" type="ORF">GGQ63_002811</name>
</gene>
<dbReference type="Gene3D" id="2.70.98.10">
    <property type="match status" value="1"/>
</dbReference>
<evidence type="ECO:0000313" key="2">
    <source>
        <dbReference type="Proteomes" id="UP000523821"/>
    </source>
</evidence>
<dbReference type="SUPFAM" id="SSF74650">
    <property type="entry name" value="Galactose mutarotase-like"/>
    <property type="match status" value="1"/>
</dbReference>
<dbReference type="InterPro" id="IPR011013">
    <property type="entry name" value="Gal_mutarotase_sf_dom"/>
</dbReference>
<dbReference type="GO" id="GO:0030246">
    <property type="term" value="F:carbohydrate binding"/>
    <property type="evidence" value="ECO:0007669"/>
    <property type="project" value="InterPro"/>
</dbReference>
<evidence type="ECO:0000313" key="1">
    <source>
        <dbReference type="EMBL" id="MBB5753741.1"/>
    </source>
</evidence>
<dbReference type="GO" id="GO:0003824">
    <property type="term" value="F:catalytic activity"/>
    <property type="evidence" value="ECO:0007669"/>
    <property type="project" value="InterPro"/>
</dbReference>